<comment type="caution">
    <text evidence="4">The sequence shown here is derived from an EMBL/GenBank/DDBJ whole genome shotgun (WGS) entry which is preliminary data.</text>
</comment>
<dbReference type="InterPro" id="IPR050231">
    <property type="entry name" value="Iron_ascorbate_oxido_reductase"/>
</dbReference>
<dbReference type="EMBL" id="JAGMWT010000001">
    <property type="protein sequence ID" value="KAH7139064.1"/>
    <property type="molecule type" value="Genomic_DNA"/>
</dbReference>
<keyword evidence="2" id="KW-0479">Metal-binding</keyword>
<keyword evidence="5" id="KW-1185">Reference proteome</keyword>
<dbReference type="GO" id="GO:0016491">
    <property type="term" value="F:oxidoreductase activity"/>
    <property type="evidence" value="ECO:0007669"/>
    <property type="project" value="UniProtKB-KW"/>
</dbReference>
<organism evidence="4 5">
    <name type="scientific">Dendryphion nanum</name>
    <dbReference type="NCBI Taxonomy" id="256645"/>
    <lineage>
        <taxon>Eukaryota</taxon>
        <taxon>Fungi</taxon>
        <taxon>Dikarya</taxon>
        <taxon>Ascomycota</taxon>
        <taxon>Pezizomycotina</taxon>
        <taxon>Dothideomycetes</taxon>
        <taxon>Pleosporomycetidae</taxon>
        <taxon>Pleosporales</taxon>
        <taxon>Torulaceae</taxon>
        <taxon>Dendryphion</taxon>
    </lineage>
</organism>
<dbReference type="Gene3D" id="2.60.120.330">
    <property type="entry name" value="B-lactam Antibiotic, Isopenicillin N Synthase, Chain"/>
    <property type="match status" value="1"/>
</dbReference>
<evidence type="ECO:0000313" key="5">
    <source>
        <dbReference type="Proteomes" id="UP000700596"/>
    </source>
</evidence>
<dbReference type="InterPro" id="IPR044861">
    <property type="entry name" value="IPNS-like_FE2OG_OXY"/>
</dbReference>
<comment type="similarity">
    <text evidence="1 2">Belongs to the iron/ascorbate-dependent oxidoreductase family.</text>
</comment>
<dbReference type="AlphaFoldDB" id="A0A9P9EL33"/>
<dbReference type="PROSITE" id="PS51471">
    <property type="entry name" value="FE2OG_OXY"/>
    <property type="match status" value="1"/>
</dbReference>
<name>A0A9P9EL33_9PLEO</name>
<dbReference type="Pfam" id="PF14226">
    <property type="entry name" value="DIOX_N"/>
    <property type="match status" value="1"/>
</dbReference>
<dbReference type="FunFam" id="2.60.120.330:FF:000051">
    <property type="entry name" value="Clavaminate synthase-like protein"/>
    <property type="match status" value="1"/>
</dbReference>
<dbReference type="InterPro" id="IPR005123">
    <property type="entry name" value="Oxoglu/Fe-dep_dioxygenase_dom"/>
</dbReference>
<proteinExistence type="inferred from homology"/>
<evidence type="ECO:0000259" key="3">
    <source>
        <dbReference type="PROSITE" id="PS51471"/>
    </source>
</evidence>
<dbReference type="InterPro" id="IPR026992">
    <property type="entry name" value="DIOX_N"/>
</dbReference>
<dbReference type="GO" id="GO:0046872">
    <property type="term" value="F:metal ion binding"/>
    <property type="evidence" value="ECO:0007669"/>
    <property type="project" value="UniProtKB-KW"/>
</dbReference>
<protein>
    <recommendedName>
        <fullName evidence="3">Fe2OG dioxygenase domain-containing protein</fullName>
    </recommendedName>
</protein>
<dbReference type="PANTHER" id="PTHR47990">
    <property type="entry name" value="2-OXOGLUTARATE (2OG) AND FE(II)-DEPENDENT OXYGENASE SUPERFAMILY PROTEIN-RELATED"/>
    <property type="match status" value="1"/>
</dbReference>
<feature type="domain" description="Fe2OG dioxygenase" evidence="3">
    <location>
        <begin position="171"/>
        <end position="281"/>
    </location>
</feature>
<reference evidence="4" key="1">
    <citation type="journal article" date="2021" name="Nat. Commun.">
        <title>Genetic determinants of endophytism in the Arabidopsis root mycobiome.</title>
        <authorList>
            <person name="Mesny F."/>
            <person name="Miyauchi S."/>
            <person name="Thiergart T."/>
            <person name="Pickel B."/>
            <person name="Atanasova L."/>
            <person name="Karlsson M."/>
            <person name="Huettel B."/>
            <person name="Barry K.W."/>
            <person name="Haridas S."/>
            <person name="Chen C."/>
            <person name="Bauer D."/>
            <person name="Andreopoulos W."/>
            <person name="Pangilinan J."/>
            <person name="LaButti K."/>
            <person name="Riley R."/>
            <person name="Lipzen A."/>
            <person name="Clum A."/>
            <person name="Drula E."/>
            <person name="Henrissat B."/>
            <person name="Kohler A."/>
            <person name="Grigoriev I.V."/>
            <person name="Martin F.M."/>
            <person name="Hacquard S."/>
        </authorList>
    </citation>
    <scope>NUCLEOTIDE SEQUENCE</scope>
    <source>
        <strain evidence="4">MPI-CAGE-CH-0243</strain>
    </source>
</reference>
<keyword evidence="2" id="KW-0408">Iron</keyword>
<dbReference type="Pfam" id="PF03171">
    <property type="entry name" value="2OG-FeII_Oxy"/>
    <property type="match status" value="1"/>
</dbReference>
<evidence type="ECO:0000313" key="4">
    <source>
        <dbReference type="EMBL" id="KAH7139064.1"/>
    </source>
</evidence>
<gene>
    <name evidence="4" type="ORF">B0J11DRAFT_34258</name>
</gene>
<sequence>MSPTNTADAGIPVINISTPSPEVAQKVLDAASTHGFLFIENDGLTIPPEDINAMFDLSRKYFAKFQHEKSEFAIHSEKAGGLNRGWVRMQGESLDPDGQKQGDPKEAFNIAPPHPDLQPLPSPFSDSTSTILTFQRNCHSLCTQILQLLNSALQIPSQTYLSARHDQTRGPSGSIFRLLYYPKTSTLDGHSIRAGAHSDYGSLTLLFRLPGQAGLEVLTPSGLFAPVPVNPFPERLANSPILVNIGDLLSFWTNGMLKSTVHRVTFGGGEERYSIAYFCHPLDEVRLDAVPSRAIEDYGDKGLGREELEGQRRKIGLGVDEEIVLTAREHLDRRLKVTYGL</sequence>
<dbReference type="InterPro" id="IPR027443">
    <property type="entry name" value="IPNS-like_sf"/>
</dbReference>
<dbReference type="GO" id="GO:0044283">
    <property type="term" value="P:small molecule biosynthetic process"/>
    <property type="evidence" value="ECO:0007669"/>
    <property type="project" value="UniProtKB-ARBA"/>
</dbReference>
<evidence type="ECO:0000256" key="1">
    <source>
        <dbReference type="ARBA" id="ARBA00008056"/>
    </source>
</evidence>
<dbReference type="OrthoDB" id="288590at2759"/>
<evidence type="ECO:0000256" key="2">
    <source>
        <dbReference type="RuleBase" id="RU003682"/>
    </source>
</evidence>
<dbReference type="Proteomes" id="UP000700596">
    <property type="component" value="Unassembled WGS sequence"/>
</dbReference>
<dbReference type="SUPFAM" id="SSF51197">
    <property type="entry name" value="Clavaminate synthase-like"/>
    <property type="match status" value="1"/>
</dbReference>
<accession>A0A9P9EL33</accession>
<keyword evidence="2" id="KW-0560">Oxidoreductase</keyword>